<keyword evidence="2" id="KW-1133">Transmembrane helix</keyword>
<dbReference type="GO" id="GO:0003810">
    <property type="term" value="F:protein-glutamine gamma-glutamyltransferase activity"/>
    <property type="evidence" value="ECO:0007669"/>
    <property type="project" value="UniProtKB-EC"/>
</dbReference>
<dbReference type="Gene3D" id="3.10.620.30">
    <property type="match status" value="1"/>
</dbReference>
<feature type="transmembrane region" description="Helical" evidence="2">
    <location>
        <begin position="7"/>
        <end position="25"/>
    </location>
</feature>
<dbReference type="Pfam" id="PF01841">
    <property type="entry name" value="Transglut_core"/>
    <property type="match status" value="1"/>
</dbReference>
<keyword evidence="2" id="KW-0812">Transmembrane</keyword>
<dbReference type="AlphaFoldDB" id="A0A2T0B6D4"/>
<keyword evidence="2" id="KW-0472">Membrane</keyword>
<proteinExistence type="predicted"/>
<dbReference type="PANTHER" id="PTHR42736:SF1">
    <property type="entry name" value="PROTEIN-GLUTAMINE GAMMA-GLUTAMYLTRANSFERASE"/>
    <property type="match status" value="1"/>
</dbReference>
<keyword evidence="4" id="KW-0808">Transferase</keyword>
<feature type="compositionally biased region" description="Basic and acidic residues" evidence="1">
    <location>
        <begin position="575"/>
        <end position="584"/>
    </location>
</feature>
<feature type="transmembrane region" description="Helical" evidence="2">
    <location>
        <begin position="64"/>
        <end position="82"/>
    </location>
</feature>
<dbReference type="InterPro" id="IPR038765">
    <property type="entry name" value="Papain-like_cys_pep_sf"/>
</dbReference>
<sequence length="746" mass="88013">METFKKNIIYVSLTYVNIFFIMRVMEKCFKINNFSYVFFNFLFILAAMIYYLYRFLLKRPLHKFLFTFLMILSMGLWVYFNMDYFTQIFKLNIKYVMDLNNNIYNGETTYFYQLKLLFIFTIPLLIVLILWIGDKVFPNCILLVTVSSMLFFWNYGYTETVKKYTFYFILISIITYSINSYIRSIDELKSSGVGISIAYSKILLYIVILGFLISGVQSFLPKEIQGKYNKEKSEEFINKFSINRRDIKNVYNLSSSGYNNTDTKLGGPITIDNKQVFKVKADRPYYLRGTSKEYYDGFSWKGVQNNYGRINKDSSILEPKSSNSLSIVGESKIDYITIYPDYISTSTLFAPMYATNINIKGEKVFYDKDNNFVTSNDTHKEYTVKFYNDDLKYSVISDNIDSKKNIITTIMDYGYKHSLSLEPEKFKQYNVYLQLPDNIPKRVFDLVDNITSGEKDPGEKVFKIYDYLHKNYKYSLQVQQLPEGKEFVDNFLFTEKKGYCTYFATAATVMCRIAGIPARYVEGFNMTYDKDADGLFIVSNKNSHAWAEILIDPISNSWSILDTVPSAPEEVERAQQEERKKEAYEDTQPQETNRNNVKKTEEDIINKEQVKNEKKSYWAYLLSLLLLIILLIIARILMIIRNKRKIIKSKSIIPLYLYIIKRIRTIGIYKDESQGEKEFIQSIEDISLRFKMEELVEYVYKEFYGEKEDTVEYNKKEELYKFIEKYIKENQGKGKYYVVKFLNLGK</sequence>
<evidence type="ECO:0000256" key="2">
    <source>
        <dbReference type="SAM" id="Phobius"/>
    </source>
</evidence>
<protein>
    <submittedName>
        <fullName evidence="4">Protein-glutamine gamma-glutamyltransferase</fullName>
        <ecNumber evidence="4">2.3.2.13</ecNumber>
    </submittedName>
</protein>
<dbReference type="InterPro" id="IPR052901">
    <property type="entry name" value="Bact_TGase-like"/>
</dbReference>
<organism evidence="4 5">
    <name type="scientific">Clostridium liquoris</name>
    <dbReference type="NCBI Taxonomy" id="1289519"/>
    <lineage>
        <taxon>Bacteria</taxon>
        <taxon>Bacillati</taxon>
        <taxon>Bacillota</taxon>
        <taxon>Clostridia</taxon>
        <taxon>Eubacteriales</taxon>
        <taxon>Clostridiaceae</taxon>
        <taxon>Clostridium</taxon>
    </lineage>
</organism>
<feature type="transmembrane region" description="Helical" evidence="2">
    <location>
        <begin position="140"/>
        <end position="158"/>
    </location>
</feature>
<evidence type="ECO:0000256" key="1">
    <source>
        <dbReference type="SAM" id="MobiDB-lite"/>
    </source>
</evidence>
<name>A0A2T0B6D4_9CLOT</name>
<feature type="transmembrane region" description="Helical" evidence="2">
    <location>
        <begin position="110"/>
        <end position="133"/>
    </location>
</feature>
<keyword evidence="4" id="KW-0012">Acyltransferase</keyword>
<feature type="region of interest" description="Disordered" evidence="1">
    <location>
        <begin position="575"/>
        <end position="599"/>
    </location>
</feature>
<dbReference type="EMBL" id="PVXO01000026">
    <property type="protein sequence ID" value="PRR79454.1"/>
    <property type="molecule type" value="Genomic_DNA"/>
</dbReference>
<feature type="transmembrane region" description="Helical" evidence="2">
    <location>
        <begin position="31"/>
        <end position="52"/>
    </location>
</feature>
<dbReference type="InterPro" id="IPR002931">
    <property type="entry name" value="Transglutaminase-like"/>
</dbReference>
<dbReference type="EC" id="2.3.2.13" evidence="4"/>
<feature type="transmembrane region" description="Helical" evidence="2">
    <location>
        <begin position="202"/>
        <end position="220"/>
    </location>
</feature>
<keyword evidence="5" id="KW-1185">Reference proteome</keyword>
<gene>
    <name evidence="4" type="primary">tgpA</name>
    <name evidence="4" type="ORF">CLLI_07870</name>
</gene>
<reference evidence="4 5" key="1">
    <citation type="submission" date="2018-03" db="EMBL/GenBank/DDBJ databases">
        <title>Genome sequence of Clostridium liquoris DSM 100320.</title>
        <authorList>
            <person name="Poehlein A."/>
            <person name="Daniel R."/>
        </authorList>
    </citation>
    <scope>NUCLEOTIDE SEQUENCE [LARGE SCALE GENOMIC DNA]</scope>
    <source>
        <strain evidence="4 5">DSM 100320</strain>
    </source>
</reference>
<evidence type="ECO:0000313" key="5">
    <source>
        <dbReference type="Proteomes" id="UP000239706"/>
    </source>
</evidence>
<accession>A0A2T0B6D4</accession>
<feature type="transmembrane region" description="Helical" evidence="2">
    <location>
        <begin position="164"/>
        <end position="182"/>
    </location>
</feature>
<dbReference type="SUPFAM" id="SSF54001">
    <property type="entry name" value="Cysteine proteinases"/>
    <property type="match status" value="1"/>
</dbReference>
<comment type="caution">
    <text evidence="4">The sequence shown here is derived from an EMBL/GenBank/DDBJ whole genome shotgun (WGS) entry which is preliminary data.</text>
</comment>
<dbReference type="RefSeq" id="WP_106062951.1">
    <property type="nucleotide sequence ID" value="NZ_PVXO01000026.1"/>
</dbReference>
<dbReference type="PANTHER" id="PTHR42736">
    <property type="entry name" value="PROTEIN-GLUTAMINE GAMMA-GLUTAMYLTRANSFERASE"/>
    <property type="match status" value="1"/>
</dbReference>
<evidence type="ECO:0000313" key="4">
    <source>
        <dbReference type="EMBL" id="PRR79454.1"/>
    </source>
</evidence>
<feature type="domain" description="Transglutaminase-like" evidence="3">
    <location>
        <begin position="492"/>
        <end position="565"/>
    </location>
</feature>
<dbReference type="OrthoDB" id="9804872at2"/>
<dbReference type="SMART" id="SM00460">
    <property type="entry name" value="TGc"/>
    <property type="match status" value="1"/>
</dbReference>
<evidence type="ECO:0000259" key="3">
    <source>
        <dbReference type="SMART" id="SM00460"/>
    </source>
</evidence>
<dbReference type="Proteomes" id="UP000239706">
    <property type="component" value="Unassembled WGS sequence"/>
</dbReference>
<feature type="transmembrane region" description="Helical" evidence="2">
    <location>
        <begin position="617"/>
        <end position="640"/>
    </location>
</feature>